<reference evidence="3 4" key="1">
    <citation type="submission" date="2021-02" db="EMBL/GenBank/DDBJ databases">
        <title>Complete Genome Sequence of Arcanobacterium phocisimile strain DSM 26142T from a harbour seal.</title>
        <authorList>
            <person name="Borowiak M."/>
            <person name="Alssahen M."/>
            <person name="Malorny B."/>
            <person name="Laemmler C."/>
            <person name="Siebert U."/>
            <person name="Ploetz M."/>
            <person name="Abdulmawjood A."/>
        </authorList>
    </citation>
    <scope>NUCLEOTIDE SEQUENCE [LARGE SCALE GENOMIC DNA]</scope>
    <source>
        <strain evidence="3 4">DSM 26142</strain>
    </source>
</reference>
<keyword evidence="2" id="KW-0812">Transmembrane</keyword>
<dbReference type="EMBL" id="CP070228">
    <property type="protein sequence ID" value="QRV02174.1"/>
    <property type="molecule type" value="Genomic_DNA"/>
</dbReference>
<feature type="compositionally biased region" description="Low complexity" evidence="1">
    <location>
        <begin position="214"/>
        <end position="230"/>
    </location>
</feature>
<dbReference type="Proteomes" id="UP000602653">
    <property type="component" value="Chromosome"/>
</dbReference>
<feature type="transmembrane region" description="Helical" evidence="2">
    <location>
        <begin position="641"/>
        <end position="659"/>
    </location>
</feature>
<keyword evidence="2" id="KW-1133">Transmembrane helix</keyword>
<feature type="region of interest" description="Disordered" evidence="1">
    <location>
        <begin position="210"/>
        <end position="238"/>
    </location>
</feature>
<protein>
    <recommendedName>
        <fullName evidence="5">Secreted protein</fullName>
    </recommendedName>
</protein>
<name>A0ABX7IIC0_9ACTO</name>
<organism evidence="3 4">
    <name type="scientific">Arcanobacterium phocisimile</name>
    <dbReference type="NCBI Taxonomy" id="1302235"/>
    <lineage>
        <taxon>Bacteria</taxon>
        <taxon>Bacillati</taxon>
        <taxon>Actinomycetota</taxon>
        <taxon>Actinomycetes</taxon>
        <taxon>Actinomycetales</taxon>
        <taxon>Actinomycetaceae</taxon>
        <taxon>Arcanobacterium</taxon>
    </lineage>
</organism>
<keyword evidence="4" id="KW-1185">Reference proteome</keyword>
<dbReference type="InterPro" id="IPR046112">
    <property type="entry name" value="DUF6049"/>
</dbReference>
<evidence type="ECO:0000313" key="4">
    <source>
        <dbReference type="Proteomes" id="UP000602653"/>
    </source>
</evidence>
<evidence type="ECO:0000313" key="3">
    <source>
        <dbReference type="EMBL" id="QRV02174.1"/>
    </source>
</evidence>
<sequence length="696" mass="74377">MKRQIVNSILATLTAVAIPLGGVFLPTHSPISQTTFAYASPQEPQLTITSVGEPTLAPGADLTLSVELINPTGEPMTITGFNVRSQSWPATTTVAVSTWLSGRTYGYSLFSADAELAIPAGQSITHTLTIPRSTIEWANTASAWGPRGIEVNAFTGDGDELSDRSFVIVTPDVELTRTTFTAVVPVVQPLPSHAVTIPELIGNVLAETENETLESGTGSTNSGAGNTESGAESQKAQTQAGLDFSAQWDFPGVTIMSDPMSDQQLDFKVAEHQPLPSFDADLAALAHSQNPERVNKFLRTGIPHTFIPAGPTDLTTLRTVRASGISTAILSDSELVPASAQLYNDDAHTTLDVDGEPMPIVVANATLSHAINGHLLVNGENIDLDPLDSRQAALAISAVLYRQQPNNQRAVAVLLPRTKIDSPQIPHAARNVAALAQAPWNKAASLTTLLSTPTVDFDYENLPETLISNGEINDQGLRNYDQALSVAHQVAGIFNVGSRLELAIDKYAGTVLSSAWRQDPQNRDTFIDAFKIIDRQAIRVEKSSTINLISTSSSLPVRVKNSYNYPITVTVSLDVPDSRLHPTDSDRLTIPANSSAQAMIPVEAWGSGNLNITVNITTASGLTIGESSQVHVRVRADWENTGTAVIALLVGALFITGVYKSIKKGRRSQPLDPRAASLATAQRLHTHNTRDLPNSE</sequence>
<gene>
    <name evidence="3" type="ORF">JTE88_08940</name>
</gene>
<proteinExistence type="predicted"/>
<dbReference type="RefSeq" id="WP_204424476.1">
    <property type="nucleotide sequence ID" value="NZ_CP070228.1"/>
</dbReference>
<evidence type="ECO:0008006" key="5">
    <source>
        <dbReference type="Google" id="ProtNLM"/>
    </source>
</evidence>
<evidence type="ECO:0000256" key="1">
    <source>
        <dbReference type="SAM" id="MobiDB-lite"/>
    </source>
</evidence>
<keyword evidence="2" id="KW-0472">Membrane</keyword>
<feature type="region of interest" description="Disordered" evidence="1">
    <location>
        <begin position="666"/>
        <end position="696"/>
    </location>
</feature>
<accession>A0ABX7IIC0</accession>
<evidence type="ECO:0000256" key="2">
    <source>
        <dbReference type="SAM" id="Phobius"/>
    </source>
</evidence>
<dbReference type="Pfam" id="PF19516">
    <property type="entry name" value="DUF6049"/>
    <property type="match status" value="2"/>
</dbReference>